<feature type="transmembrane region" description="Helical" evidence="6">
    <location>
        <begin position="182"/>
        <end position="204"/>
    </location>
</feature>
<comment type="subcellular location">
    <subcellularLocation>
        <location evidence="1">Cell membrane</location>
        <topology evidence="1">Multi-pass membrane protein</topology>
    </subcellularLocation>
</comment>
<feature type="transmembrane region" description="Helical" evidence="6">
    <location>
        <begin position="475"/>
        <end position="496"/>
    </location>
</feature>
<evidence type="ECO:0000256" key="1">
    <source>
        <dbReference type="ARBA" id="ARBA00004651"/>
    </source>
</evidence>
<dbReference type="InterPro" id="IPR014249">
    <property type="entry name" value="Spore_V_B"/>
</dbReference>
<dbReference type="NCBIfam" id="TIGR02900">
    <property type="entry name" value="spore_V_B"/>
    <property type="match status" value="1"/>
</dbReference>
<protein>
    <submittedName>
        <fullName evidence="7">Stage V sporulation protein B</fullName>
    </submittedName>
</protein>
<evidence type="ECO:0000256" key="6">
    <source>
        <dbReference type="SAM" id="Phobius"/>
    </source>
</evidence>
<proteinExistence type="predicted"/>
<dbReference type="CDD" id="cd13124">
    <property type="entry name" value="MATE_SpoVB_like"/>
    <property type="match status" value="1"/>
</dbReference>
<keyword evidence="2" id="KW-1003">Cell membrane</keyword>
<dbReference type="RefSeq" id="WP_212964972.1">
    <property type="nucleotide sequence ID" value="NZ_BORB01000001.1"/>
</dbReference>
<dbReference type="InterPro" id="IPR024923">
    <property type="entry name" value="PG_synth_SpoVB"/>
</dbReference>
<feature type="transmembrane region" description="Helical" evidence="6">
    <location>
        <begin position="322"/>
        <end position="340"/>
    </location>
</feature>
<evidence type="ECO:0000256" key="2">
    <source>
        <dbReference type="ARBA" id="ARBA00022475"/>
    </source>
</evidence>
<keyword evidence="3 6" id="KW-0812">Transmembrane</keyword>
<sequence length="515" mass="56479">MNKFLKGTMILMAAGLITKLLGFINRIVIARVIGAEGVGLFMMSSPTLFLVITITQLGLPVAISKAVAEAEARGERQKTKKILAVSLAVTGILSLILTPTLMLISPFLSETLFTDRRTLYPLMAITPIVPIVAVSSVIRGYFQGKQNMKPAAIAQVLEQVVRIALIAFLAKKFLPMGIEYAAAAAMGASVIGELASFIYLFLMFKAKKKFRVRKRFFQSITDGKKTLGELMNVALPTTGGRLIGSVTWFLEPIVVSHSLLLAGIAAGVATKQYGLLTGYALPLLSLPSFFTHSLSTSLVPEISEANANRNQLMVEYRFQQSLRFVLMAGCLSTVILYVFAEPLMKWFYGTSDGYEFIQFLAPFFLFTYFQGPFSAILQALNLAGAAMINSLIGSVLKILVIFVFASQPAFGINGVALGMAAGTVLVTLLHFATVLKKIQFTVYIGMYAKFILATLLSGISGIFYLRYVFDYYPTLLFLTIGIVLVSCIYLIFIFAFKLLTKGDLIRLPFFNRILK</sequence>
<evidence type="ECO:0000313" key="8">
    <source>
        <dbReference type="Proteomes" id="UP000679950"/>
    </source>
</evidence>
<dbReference type="EMBL" id="BORB01000001">
    <property type="protein sequence ID" value="GIN55898.1"/>
    <property type="molecule type" value="Genomic_DNA"/>
</dbReference>
<keyword evidence="4 6" id="KW-1133">Transmembrane helix</keyword>
<dbReference type="InterPro" id="IPR002797">
    <property type="entry name" value="Polysacc_synth"/>
</dbReference>
<feature type="transmembrane region" description="Helical" evidence="6">
    <location>
        <begin position="82"/>
        <end position="107"/>
    </location>
</feature>
<keyword evidence="5 6" id="KW-0472">Membrane</keyword>
<feature type="transmembrane region" description="Helical" evidence="6">
    <location>
        <begin position="346"/>
        <end position="368"/>
    </location>
</feature>
<dbReference type="PANTHER" id="PTHR30250:SF24">
    <property type="entry name" value="STAGE V SPORULATION PROTEIN B"/>
    <property type="match status" value="1"/>
</dbReference>
<evidence type="ECO:0000256" key="4">
    <source>
        <dbReference type="ARBA" id="ARBA00022989"/>
    </source>
</evidence>
<dbReference type="InterPro" id="IPR050833">
    <property type="entry name" value="Poly_Biosynth_Transport"/>
</dbReference>
<organism evidence="7 8">
    <name type="scientific">Lederbergia ruris</name>
    <dbReference type="NCBI Taxonomy" id="217495"/>
    <lineage>
        <taxon>Bacteria</taxon>
        <taxon>Bacillati</taxon>
        <taxon>Bacillota</taxon>
        <taxon>Bacilli</taxon>
        <taxon>Bacillales</taxon>
        <taxon>Bacillaceae</taxon>
        <taxon>Lederbergia</taxon>
    </lineage>
</organism>
<keyword evidence="8" id="KW-1185">Reference proteome</keyword>
<dbReference type="Proteomes" id="UP000679950">
    <property type="component" value="Unassembled WGS sequence"/>
</dbReference>
<feature type="transmembrane region" description="Helical" evidence="6">
    <location>
        <begin position="380"/>
        <end position="404"/>
    </location>
</feature>
<evidence type="ECO:0000256" key="3">
    <source>
        <dbReference type="ARBA" id="ARBA00022692"/>
    </source>
</evidence>
<name>A0ABQ4KD68_9BACI</name>
<feature type="transmembrane region" description="Helical" evidence="6">
    <location>
        <begin position="447"/>
        <end position="469"/>
    </location>
</feature>
<feature type="transmembrane region" description="Helical" evidence="6">
    <location>
        <begin position="119"/>
        <end position="138"/>
    </location>
</feature>
<comment type="caution">
    <text evidence="7">The sequence shown here is derived from an EMBL/GenBank/DDBJ whole genome shotgun (WGS) entry which is preliminary data.</text>
</comment>
<gene>
    <name evidence="7" type="primary">spoVB</name>
    <name evidence="7" type="ORF">J8TS2_02170</name>
</gene>
<accession>A0ABQ4KD68</accession>
<reference evidence="7 8" key="1">
    <citation type="submission" date="2021-03" db="EMBL/GenBank/DDBJ databases">
        <title>Antimicrobial resistance genes in bacteria isolated from Japanese honey, and their potential for conferring macrolide and lincosamide resistance in the American foulbrood pathogen Paenibacillus larvae.</title>
        <authorList>
            <person name="Okamoto M."/>
            <person name="Kumagai M."/>
            <person name="Kanamori H."/>
            <person name="Takamatsu D."/>
        </authorList>
    </citation>
    <scope>NUCLEOTIDE SEQUENCE [LARGE SCALE GENOMIC DNA]</scope>
    <source>
        <strain evidence="7 8">J8TS2</strain>
    </source>
</reference>
<evidence type="ECO:0000313" key="7">
    <source>
        <dbReference type="EMBL" id="GIN55898.1"/>
    </source>
</evidence>
<evidence type="ECO:0000256" key="5">
    <source>
        <dbReference type="ARBA" id="ARBA00023136"/>
    </source>
</evidence>
<dbReference type="PIRSF" id="PIRSF038958">
    <property type="entry name" value="PG_synth_SpoVB"/>
    <property type="match status" value="1"/>
</dbReference>
<feature type="transmembrane region" description="Helical" evidence="6">
    <location>
        <begin position="150"/>
        <end position="170"/>
    </location>
</feature>
<feature type="transmembrane region" description="Helical" evidence="6">
    <location>
        <begin position="410"/>
        <end position="435"/>
    </location>
</feature>
<dbReference type="PANTHER" id="PTHR30250">
    <property type="entry name" value="PST FAMILY PREDICTED COLANIC ACID TRANSPORTER"/>
    <property type="match status" value="1"/>
</dbReference>
<feature type="transmembrane region" description="Helical" evidence="6">
    <location>
        <begin position="40"/>
        <end position="62"/>
    </location>
</feature>
<dbReference type="Pfam" id="PF01943">
    <property type="entry name" value="Polysacc_synt"/>
    <property type="match status" value="1"/>
</dbReference>